<evidence type="ECO:0000313" key="2">
    <source>
        <dbReference type="EMBL" id="GFG38037.1"/>
    </source>
</evidence>
<feature type="region of interest" description="Disordered" evidence="1">
    <location>
        <begin position="335"/>
        <end position="355"/>
    </location>
</feature>
<keyword evidence="3" id="KW-1185">Reference proteome</keyword>
<name>A0A6L2Q8G5_COPFO</name>
<dbReference type="Proteomes" id="UP000502823">
    <property type="component" value="Unassembled WGS sequence"/>
</dbReference>
<dbReference type="InParanoid" id="A0A6L2Q8G5"/>
<protein>
    <submittedName>
        <fullName evidence="2">Uncharacterized protein</fullName>
    </submittedName>
</protein>
<evidence type="ECO:0000256" key="1">
    <source>
        <dbReference type="SAM" id="MobiDB-lite"/>
    </source>
</evidence>
<reference evidence="3" key="1">
    <citation type="submission" date="2020-01" db="EMBL/GenBank/DDBJ databases">
        <title>Draft genome sequence of the Termite Coptotermes fromosanus.</title>
        <authorList>
            <person name="Itakura S."/>
            <person name="Yosikawa Y."/>
            <person name="Umezawa K."/>
        </authorList>
    </citation>
    <scope>NUCLEOTIDE SEQUENCE [LARGE SCALE GENOMIC DNA]</scope>
</reference>
<comment type="caution">
    <text evidence="2">The sequence shown here is derived from an EMBL/GenBank/DDBJ whole genome shotgun (WGS) entry which is preliminary data.</text>
</comment>
<dbReference type="OrthoDB" id="8196393at2759"/>
<feature type="compositionally biased region" description="Low complexity" evidence="1">
    <location>
        <begin position="336"/>
        <end position="351"/>
    </location>
</feature>
<feature type="compositionally biased region" description="Polar residues" evidence="1">
    <location>
        <begin position="143"/>
        <end position="159"/>
    </location>
</feature>
<feature type="compositionally biased region" description="Basic and acidic residues" evidence="1">
    <location>
        <begin position="92"/>
        <end position="103"/>
    </location>
</feature>
<dbReference type="AlphaFoldDB" id="A0A6L2Q8G5"/>
<feature type="region of interest" description="Disordered" evidence="1">
    <location>
        <begin position="287"/>
        <end position="318"/>
    </location>
</feature>
<proteinExistence type="predicted"/>
<feature type="compositionally biased region" description="Basic and acidic residues" evidence="1">
    <location>
        <begin position="253"/>
        <end position="264"/>
    </location>
</feature>
<feature type="region of interest" description="Disordered" evidence="1">
    <location>
        <begin position="253"/>
        <end position="274"/>
    </location>
</feature>
<dbReference type="EMBL" id="BLKM01012977">
    <property type="protein sequence ID" value="GFG38037.1"/>
    <property type="molecule type" value="Genomic_DNA"/>
</dbReference>
<gene>
    <name evidence="2" type="ORF">Cfor_02325</name>
</gene>
<organism evidence="2 3">
    <name type="scientific">Coptotermes formosanus</name>
    <name type="common">Formosan subterranean termite</name>
    <dbReference type="NCBI Taxonomy" id="36987"/>
    <lineage>
        <taxon>Eukaryota</taxon>
        <taxon>Metazoa</taxon>
        <taxon>Ecdysozoa</taxon>
        <taxon>Arthropoda</taxon>
        <taxon>Hexapoda</taxon>
        <taxon>Insecta</taxon>
        <taxon>Pterygota</taxon>
        <taxon>Neoptera</taxon>
        <taxon>Polyneoptera</taxon>
        <taxon>Dictyoptera</taxon>
        <taxon>Blattodea</taxon>
        <taxon>Blattoidea</taxon>
        <taxon>Termitoidae</taxon>
        <taxon>Rhinotermitidae</taxon>
        <taxon>Coptotermes</taxon>
    </lineage>
</organism>
<evidence type="ECO:0000313" key="3">
    <source>
        <dbReference type="Proteomes" id="UP000502823"/>
    </source>
</evidence>
<feature type="compositionally biased region" description="Polar residues" evidence="1">
    <location>
        <begin position="300"/>
        <end position="315"/>
    </location>
</feature>
<feature type="compositionally biased region" description="Basic and acidic residues" evidence="1">
    <location>
        <begin position="116"/>
        <end position="141"/>
    </location>
</feature>
<feature type="region of interest" description="Disordered" evidence="1">
    <location>
        <begin position="92"/>
        <end position="176"/>
    </location>
</feature>
<feature type="compositionally biased region" description="Polar residues" evidence="1">
    <location>
        <begin position="265"/>
        <end position="274"/>
    </location>
</feature>
<sequence>MLEFAGSRKFYNYRNIGILEAKKDEVNRDGAAGARSKERMLKWLLAGAPSRQTTSVVSTEVVTDDPLALICAHKVDRPFEIYAVSRVNPLFDEKDDKSSCGDRKVRRQQQQQQQHQQEEEQEQQKHKQELQHEHGSPEFPDKSASSGYGSHRYNSSSESGNEEPAEPTILRDDPNTGFDQHAGCVKSVLVAVKGNNPSPRRHNRRPSAAILSTIPEGKVDYCIPRPVWPRQHKFPPDSFVDDALVLYTSVTHDVSDQDSGKSTEHANLTNTSSQDLFSQLSTTIRQDTEVKGNEIPKGIAQNNSKSESKHTNPSSEEALRNLSVTLSHREPLTKMSRALSNSSSSSGGSLRTKPLEDREAARLLLLQRLEESARASRATLMGSSSSSTSSSGFSSSCCSQHEDLSSVPNSVRNAIIYGTPCKLNGTYEKLGTSEVQSDPHNYEHSANSYAYLLVSSATNMTSARLSPTSKNAPSSKRVFLK</sequence>
<accession>A0A6L2Q8G5</accession>